<dbReference type="GO" id="GO:0005634">
    <property type="term" value="C:nucleus"/>
    <property type="evidence" value="ECO:0007669"/>
    <property type="project" value="TreeGrafter"/>
</dbReference>
<organism evidence="6 7">
    <name type="scientific">Lipomyces starkeyi NRRL Y-11557</name>
    <dbReference type="NCBI Taxonomy" id="675824"/>
    <lineage>
        <taxon>Eukaryota</taxon>
        <taxon>Fungi</taxon>
        <taxon>Dikarya</taxon>
        <taxon>Ascomycota</taxon>
        <taxon>Saccharomycotina</taxon>
        <taxon>Lipomycetes</taxon>
        <taxon>Lipomycetales</taxon>
        <taxon>Lipomycetaceae</taxon>
        <taxon>Lipomyces</taxon>
    </lineage>
</organism>
<dbReference type="PANTHER" id="PTHR22852">
    <property type="entry name" value="LETHAL 2 DENTICLELESS PROTEIN RETINOIC ACID-REGULATED NUCLEAR MATRIX-ASSOCIATED PROTEIN"/>
    <property type="match status" value="1"/>
</dbReference>
<dbReference type="PANTHER" id="PTHR22852:SF0">
    <property type="entry name" value="DENTICLELESS PROTEIN HOMOLOG"/>
    <property type="match status" value="1"/>
</dbReference>
<dbReference type="SMART" id="SM00320">
    <property type="entry name" value="WD40"/>
    <property type="match status" value="5"/>
</dbReference>
<evidence type="ECO:0000256" key="2">
    <source>
        <dbReference type="ARBA" id="ARBA00022786"/>
    </source>
</evidence>
<dbReference type="AlphaFoldDB" id="A0A1E3QGS3"/>
<evidence type="ECO:0000256" key="5">
    <source>
        <dbReference type="SAM" id="MobiDB-lite"/>
    </source>
</evidence>
<reference evidence="6 7" key="1">
    <citation type="journal article" date="2016" name="Proc. Natl. Acad. Sci. U.S.A.">
        <title>Comparative genomics of biotechnologically important yeasts.</title>
        <authorList>
            <person name="Riley R."/>
            <person name="Haridas S."/>
            <person name="Wolfe K.H."/>
            <person name="Lopes M.R."/>
            <person name="Hittinger C.T."/>
            <person name="Goeker M."/>
            <person name="Salamov A.A."/>
            <person name="Wisecaver J.H."/>
            <person name="Long T.M."/>
            <person name="Calvey C.H."/>
            <person name="Aerts A.L."/>
            <person name="Barry K.W."/>
            <person name="Choi C."/>
            <person name="Clum A."/>
            <person name="Coughlan A.Y."/>
            <person name="Deshpande S."/>
            <person name="Douglass A.P."/>
            <person name="Hanson S.J."/>
            <person name="Klenk H.-P."/>
            <person name="LaButti K.M."/>
            <person name="Lapidus A."/>
            <person name="Lindquist E.A."/>
            <person name="Lipzen A.M."/>
            <person name="Meier-Kolthoff J.P."/>
            <person name="Ohm R.A."/>
            <person name="Otillar R.P."/>
            <person name="Pangilinan J.L."/>
            <person name="Peng Y."/>
            <person name="Rokas A."/>
            <person name="Rosa C.A."/>
            <person name="Scheuner C."/>
            <person name="Sibirny A.A."/>
            <person name="Slot J.C."/>
            <person name="Stielow J.B."/>
            <person name="Sun H."/>
            <person name="Kurtzman C.P."/>
            <person name="Blackwell M."/>
            <person name="Grigoriev I.V."/>
            <person name="Jeffries T.W."/>
        </authorList>
    </citation>
    <scope>NUCLEOTIDE SEQUENCE [LARGE SCALE GENOMIC DNA]</scope>
    <source>
        <strain evidence="6 7">NRRL Y-11557</strain>
    </source>
</reference>
<dbReference type="Pfam" id="PF00400">
    <property type="entry name" value="WD40"/>
    <property type="match status" value="3"/>
</dbReference>
<feature type="region of interest" description="Disordered" evidence="5">
    <location>
        <begin position="13"/>
        <end position="43"/>
    </location>
</feature>
<dbReference type="GO" id="GO:0043161">
    <property type="term" value="P:proteasome-mediated ubiquitin-dependent protein catabolic process"/>
    <property type="evidence" value="ECO:0007669"/>
    <property type="project" value="TreeGrafter"/>
</dbReference>
<evidence type="ECO:0000313" key="6">
    <source>
        <dbReference type="EMBL" id="ODQ76644.1"/>
    </source>
</evidence>
<accession>A0A1E3QGS3</accession>
<dbReference type="GO" id="GO:0030674">
    <property type="term" value="F:protein-macromolecule adaptor activity"/>
    <property type="evidence" value="ECO:0007669"/>
    <property type="project" value="TreeGrafter"/>
</dbReference>
<dbReference type="STRING" id="675824.A0A1E3QGS3"/>
<dbReference type="PROSITE" id="PS50294">
    <property type="entry name" value="WD_REPEATS_REGION"/>
    <property type="match status" value="2"/>
</dbReference>
<dbReference type="SUPFAM" id="SSF50978">
    <property type="entry name" value="WD40 repeat-like"/>
    <property type="match status" value="1"/>
</dbReference>
<evidence type="ECO:0000256" key="1">
    <source>
        <dbReference type="ARBA" id="ARBA00004906"/>
    </source>
</evidence>
<dbReference type="InterPro" id="IPR051865">
    <property type="entry name" value="WD-repeat_CDT2_adapter"/>
</dbReference>
<keyword evidence="2" id="KW-0833">Ubl conjugation pathway</keyword>
<dbReference type="Proteomes" id="UP000094385">
    <property type="component" value="Unassembled WGS sequence"/>
</dbReference>
<dbReference type="InterPro" id="IPR015943">
    <property type="entry name" value="WD40/YVTN_repeat-like_dom_sf"/>
</dbReference>
<dbReference type="InterPro" id="IPR036322">
    <property type="entry name" value="WD40_repeat_dom_sf"/>
</dbReference>
<evidence type="ECO:0000256" key="3">
    <source>
        <dbReference type="ARBA" id="ARBA00038344"/>
    </source>
</evidence>
<keyword evidence="7" id="KW-1185">Reference proteome</keyword>
<gene>
    <name evidence="6" type="ORF">LIPSTDRAFT_67599</name>
</gene>
<sequence length="579" mass="63484">MFSSPLHPNYPFGTISSIGSPSRPDVPPTNGITSIGKENNNRRRENTQLAGGVPVSPLGDITESSFLNAKCRYEQSTPKQLLTPDTTPPIKRIKREPKPGSCQEGLYLTSLVSAAVLEPNAALRPFSLPRRLLVRELTLRCSASRRFYSRADFSKYELQTYCSTAVHDAYVIQELTGLRQSIPFSVTSCRQHSISAVGGEDGIVHVLDTDVNNSFQVPIMKLACHDNAIFDLSFSPTDTHLATASGDQTARIFDLQKQQCTSILRPCDSHSLKQVKFLDTPSSRNPAIMATSTRGGTISLFDTRVGNNFSAESFPVAQITRAQNPEKGRRATKSTHARSVTSVAFLDETTLLSAGEASGSVRVWDLRKTSLEKRYLQPTSQTSGGDKDHGVTSVGVDYGGARIWTMSKSGGLFAYSIGEMDGCEPMECIRDPQLKVDSFYVKLSVASEEAVQRAGLSSVYIACGSSENVVAVVPVSRRGCGDLTYMPTPRSKMGSKGDVDRQRRVASALVNGHSKEVTGVSWTCNGEIISIGDDTLVRRWTPHRDSSNSERIREVMRPRMDRKEIIPEDEMDGFAEYDM</sequence>
<proteinExistence type="inferred from homology"/>
<protein>
    <submittedName>
        <fullName evidence="6">Uncharacterized protein</fullName>
    </submittedName>
</protein>
<keyword evidence="4" id="KW-0853">WD repeat</keyword>
<comment type="similarity">
    <text evidence="3">Belongs to the WD repeat cdt2 family.</text>
</comment>
<evidence type="ECO:0000256" key="4">
    <source>
        <dbReference type="PROSITE-ProRule" id="PRU00221"/>
    </source>
</evidence>
<feature type="repeat" description="WD" evidence="4">
    <location>
        <begin position="222"/>
        <end position="263"/>
    </location>
</feature>
<evidence type="ECO:0000313" key="7">
    <source>
        <dbReference type="Proteomes" id="UP000094385"/>
    </source>
</evidence>
<name>A0A1E3QGS3_LIPST</name>
<dbReference type="PROSITE" id="PS50082">
    <property type="entry name" value="WD_REPEATS_2"/>
    <property type="match status" value="2"/>
</dbReference>
<feature type="repeat" description="WD" evidence="4">
    <location>
        <begin position="333"/>
        <end position="374"/>
    </location>
</feature>
<dbReference type="InterPro" id="IPR001680">
    <property type="entry name" value="WD40_rpt"/>
</dbReference>
<dbReference type="EMBL" id="KV454289">
    <property type="protein sequence ID" value="ODQ76644.1"/>
    <property type="molecule type" value="Genomic_DNA"/>
</dbReference>
<dbReference type="OrthoDB" id="2096344at2759"/>
<dbReference type="Gene3D" id="2.130.10.10">
    <property type="entry name" value="YVTN repeat-like/Quinoprotein amine dehydrogenase"/>
    <property type="match status" value="2"/>
</dbReference>
<comment type="pathway">
    <text evidence="1">Protein modification; protein ubiquitination.</text>
</comment>